<protein>
    <submittedName>
        <fullName evidence="1">Uncharacterized protein</fullName>
    </submittedName>
</protein>
<name>A0A3P6FE81_BRAOL</name>
<gene>
    <name evidence="1" type="ORF">BOLC8T49412H</name>
</gene>
<dbReference type="AlphaFoldDB" id="A0A3P6FE81"/>
<accession>A0A3P6FE81</accession>
<evidence type="ECO:0000313" key="1">
    <source>
        <dbReference type="EMBL" id="VDD56183.1"/>
    </source>
</evidence>
<organism evidence="1">
    <name type="scientific">Brassica oleracea</name>
    <name type="common">Wild cabbage</name>
    <dbReference type="NCBI Taxonomy" id="3712"/>
    <lineage>
        <taxon>Eukaryota</taxon>
        <taxon>Viridiplantae</taxon>
        <taxon>Streptophyta</taxon>
        <taxon>Embryophyta</taxon>
        <taxon>Tracheophyta</taxon>
        <taxon>Spermatophyta</taxon>
        <taxon>Magnoliopsida</taxon>
        <taxon>eudicotyledons</taxon>
        <taxon>Gunneridae</taxon>
        <taxon>Pentapetalae</taxon>
        <taxon>rosids</taxon>
        <taxon>malvids</taxon>
        <taxon>Brassicales</taxon>
        <taxon>Brassicaceae</taxon>
        <taxon>Brassiceae</taxon>
        <taxon>Brassica</taxon>
    </lineage>
</organism>
<reference evidence="1" key="1">
    <citation type="submission" date="2018-11" db="EMBL/GenBank/DDBJ databases">
        <authorList>
            <consortium name="Genoscope - CEA"/>
            <person name="William W."/>
        </authorList>
    </citation>
    <scope>NUCLEOTIDE SEQUENCE</scope>
</reference>
<dbReference type="EMBL" id="LR031879">
    <property type="protein sequence ID" value="VDD56183.1"/>
    <property type="molecule type" value="Genomic_DNA"/>
</dbReference>
<sequence>MKQTSVNFKVVKMMKRRVCMNHLRLIPVNIQRRLSVQDRINLFESKKTENSGHKPVVIAKSTELRRLSSDVSSAAPVVPEKSVLRGWSIVSDIPSAGNPDVTVARESEENIKMMMMMCVFY</sequence>
<proteinExistence type="predicted"/>